<evidence type="ECO:0000313" key="7">
    <source>
        <dbReference type="EMBL" id="MFC4007143.1"/>
    </source>
</evidence>
<dbReference type="RefSeq" id="WP_379527271.1">
    <property type="nucleotide sequence ID" value="NZ_JBHSBI010000003.1"/>
</dbReference>
<evidence type="ECO:0000313" key="8">
    <source>
        <dbReference type="Proteomes" id="UP001595851"/>
    </source>
</evidence>
<comment type="caution">
    <text evidence="7">The sequence shown here is derived from an EMBL/GenBank/DDBJ whole genome shotgun (WGS) entry which is preliminary data.</text>
</comment>
<evidence type="ECO:0000256" key="5">
    <source>
        <dbReference type="RuleBase" id="RU000382"/>
    </source>
</evidence>
<evidence type="ECO:0000256" key="3">
    <source>
        <dbReference type="ARBA" id="ARBA00022898"/>
    </source>
</evidence>
<dbReference type="InterPro" id="IPR002129">
    <property type="entry name" value="PyrdxlP-dep_de-COase"/>
</dbReference>
<dbReference type="PANTHER" id="PTHR11999">
    <property type="entry name" value="GROUP II PYRIDOXAL-5-PHOSPHATE DECARBOXYLASE"/>
    <property type="match status" value="1"/>
</dbReference>
<evidence type="ECO:0000256" key="4">
    <source>
        <dbReference type="ARBA" id="ARBA00023239"/>
    </source>
</evidence>
<dbReference type="Proteomes" id="UP001595851">
    <property type="component" value="Unassembled WGS sequence"/>
</dbReference>
<keyword evidence="3 5" id="KW-0663">Pyridoxal phosphate</keyword>
<sequence length="549" mass="57272">MDELHPTEFHANLDGPGPNQPRANELRANAPGVSRPGPGRPGAEELGVSGLGVDGSGAEEPGADEQGVGELGVGGSGPGGRTGTDLGRVGGRAVEIVAEHLAALPARPVWQPVPDAARAWLGEQDLPETGRPLDDLLDDVRARVLPHPMGNGHPRFFGWVNSPPNPAGVLVEPLAAALNPSCAGGDHAGPHLERSVVRWLADLVGFPHPPGGGLLTSGASMATVICLAAARQRAALADGWDAREEGLSARPPMIMYVTEEGHSCLHKAAQLLGIGARNVRTVPVDGSYRMDVAALREMIAADRAAGLRPFCVAGSAGTVNSGAVDPLGEIADVAAEHGLWFHVDGAYGALGVLADGAAPHYAGMERADSLALDPHKWLGVPVGCGCALLRDPGAARAAFSLVPSYLVDDNADDLGWFAEYGPEQTRPFRALKTWATMSYLGRAGITRLVDHTTGLARTLAAMVEQALDFELLAPVTTSITAFRHRPRPDGLDALNRAIPGAVQARGNAFITGTRLGGREALRACFLHPDTTERDLAVLLEEIRLAAKGM</sequence>
<feature type="compositionally biased region" description="Gly residues" evidence="6">
    <location>
        <begin position="69"/>
        <end position="82"/>
    </location>
</feature>
<protein>
    <submittedName>
        <fullName evidence="7">Pyridoxal phosphate-dependent decarboxylase family protein</fullName>
    </submittedName>
</protein>
<dbReference type="InterPro" id="IPR015421">
    <property type="entry name" value="PyrdxlP-dep_Trfase_major"/>
</dbReference>
<dbReference type="InterPro" id="IPR010977">
    <property type="entry name" value="Aromatic_deC"/>
</dbReference>
<feature type="region of interest" description="Disordered" evidence="6">
    <location>
        <begin position="1"/>
        <end position="84"/>
    </location>
</feature>
<dbReference type="Gene3D" id="3.90.1150.170">
    <property type="match status" value="2"/>
</dbReference>
<dbReference type="PRINTS" id="PR00800">
    <property type="entry name" value="YHDCRBOXLASE"/>
</dbReference>
<dbReference type="EMBL" id="JBHSBI010000003">
    <property type="protein sequence ID" value="MFC4007143.1"/>
    <property type="molecule type" value="Genomic_DNA"/>
</dbReference>
<dbReference type="Gene3D" id="3.40.640.10">
    <property type="entry name" value="Type I PLP-dependent aspartate aminotransferase-like (Major domain)"/>
    <property type="match status" value="1"/>
</dbReference>
<comment type="similarity">
    <text evidence="5">Belongs to the group II decarboxylase family.</text>
</comment>
<accession>A0ABV8FZH6</accession>
<organism evidence="7 8">
    <name type="scientific">Nonomuraea purpurea</name>
    <dbReference type="NCBI Taxonomy" id="1849276"/>
    <lineage>
        <taxon>Bacteria</taxon>
        <taxon>Bacillati</taxon>
        <taxon>Actinomycetota</taxon>
        <taxon>Actinomycetes</taxon>
        <taxon>Streptosporangiales</taxon>
        <taxon>Streptosporangiaceae</taxon>
        <taxon>Nonomuraea</taxon>
    </lineage>
</organism>
<dbReference type="SUPFAM" id="SSF53383">
    <property type="entry name" value="PLP-dependent transferases"/>
    <property type="match status" value="1"/>
</dbReference>
<comment type="cofactor">
    <cofactor evidence="1 5">
        <name>pyridoxal 5'-phosphate</name>
        <dbReference type="ChEBI" id="CHEBI:597326"/>
    </cofactor>
</comment>
<evidence type="ECO:0000256" key="6">
    <source>
        <dbReference type="SAM" id="MobiDB-lite"/>
    </source>
</evidence>
<keyword evidence="4 5" id="KW-0456">Lyase</keyword>
<gene>
    <name evidence="7" type="ORF">ACFOY2_07925</name>
</gene>
<keyword evidence="8" id="KW-1185">Reference proteome</keyword>
<dbReference type="Pfam" id="PF00282">
    <property type="entry name" value="Pyridoxal_deC"/>
    <property type="match status" value="1"/>
</dbReference>
<reference evidence="8" key="1">
    <citation type="journal article" date="2019" name="Int. J. Syst. Evol. Microbiol.">
        <title>The Global Catalogue of Microorganisms (GCM) 10K type strain sequencing project: providing services to taxonomists for standard genome sequencing and annotation.</title>
        <authorList>
            <consortium name="The Broad Institute Genomics Platform"/>
            <consortium name="The Broad Institute Genome Sequencing Center for Infectious Disease"/>
            <person name="Wu L."/>
            <person name="Ma J."/>
        </authorList>
    </citation>
    <scope>NUCLEOTIDE SEQUENCE [LARGE SCALE GENOMIC DNA]</scope>
    <source>
        <strain evidence="8">TBRC 1276</strain>
    </source>
</reference>
<evidence type="ECO:0000256" key="2">
    <source>
        <dbReference type="ARBA" id="ARBA00022793"/>
    </source>
</evidence>
<evidence type="ECO:0000256" key="1">
    <source>
        <dbReference type="ARBA" id="ARBA00001933"/>
    </source>
</evidence>
<keyword evidence="2" id="KW-0210">Decarboxylase</keyword>
<name>A0ABV8FZH6_9ACTN</name>
<dbReference type="InterPro" id="IPR015424">
    <property type="entry name" value="PyrdxlP-dep_Trfase"/>
</dbReference>
<proteinExistence type="inferred from homology"/>
<dbReference type="PANTHER" id="PTHR11999:SF70">
    <property type="entry name" value="MIP05841P"/>
    <property type="match status" value="1"/>
</dbReference>